<comment type="caution">
    <text evidence="1">The sequence shown here is derived from an EMBL/GenBank/DDBJ whole genome shotgun (WGS) entry which is preliminary data.</text>
</comment>
<dbReference type="InterPro" id="IPR008928">
    <property type="entry name" value="6-hairpin_glycosidase_sf"/>
</dbReference>
<dbReference type="Gene3D" id="1.50.10.20">
    <property type="match status" value="1"/>
</dbReference>
<name>A0A1G1W667_9BACT</name>
<reference evidence="1 2" key="1">
    <citation type="journal article" date="2016" name="Nat. Commun.">
        <title>Thousands of microbial genomes shed light on interconnected biogeochemical processes in an aquifer system.</title>
        <authorList>
            <person name="Anantharaman K."/>
            <person name="Brown C.T."/>
            <person name="Hug L.A."/>
            <person name="Sharon I."/>
            <person name="Castelle C.J."/>
            <person name="Probst A.J."/>
            <person name="Thomas B.C."/>
            <person name="Singh A."/>
            <person name="Wilkins M.J."/>
            <person name="Karaoz U."/>
            <person name="Brodie E.L."/>
            <person name="Williams K.H."/>
            <person name="Hubbard S.S."/>
            <person name="Banfield J.F."/>
        </authorList>
    </citation>
    <scope>NUCLEOTIDE SEQUENCE [LARGE SCALE GENOMIC DNA]</scope>
</reference>
<protein>
    <recommendedName>
        <fullName evidence="3">Glycosyltransferase</fullName>
    </recommendedName>
</protein>
<sequence length="357" mass="40648">MKNKPIVPRLDFTRPPKIDFLKQLTTPTGILQHTKYGIPHRSFGYSLDDNARALLAMVQAYKLFKKKEYLSLARIYLSFIIHAKEEGGFFRNFQTFDHRFLPHVSQDSFGETMWALAETFRNKIEPALSNTAWELFSESEKTITKIKSPRAVAYLIIALYHALKSDPGNISFRQRLVKLTKFLLGLYEKNQDGSWNWFESVLTYANHILPAALFYSYRVLGEKKILEVAKRSLAFLEKETHADEGIPSPIGSYGWYTKGGEKAGFDQQPVEAAYAVIANVAAAQATKNKRYYRSALEWFAWFHGNNIKKVNLYDKKTGGCFDGIGKFGPNLNQGAESVACYLLAYLELANLASKKKH</sequence>
<proteinExistence type="predicted"/>
<dbReference type="GO" id="GO:0005975">
    <property type="term" value="P:carbohydrate metabolic process"/>
    <property type="evidence" value="ECO:0007669"/>
    <property type="project" value="InterPro"/>
</dbReference>
<evidence type="ECO:0000313" key="1">
    <source>
        <dbReference type="EMBL" id="OGY23084.1"/>
    </source>
</evidence>
<gene>
    <name evidence="1" type="ORF">A2126_01205</name>
</gene>
<evidence type="ECO:0008006" key="3">
    <source>
        <dbReference type="Google" id="ProtNLM"/>
    </source>
</evidence>
<dbReference type="AlphaFoldDB" id="A0A1G1W667"/>
<dbReference type="SUPFAM" id="SSF48208">
    <property type="entry name" value="Six-hairpin glycosidases"/>
    <property type="match status" value="2"/>
</dbReference>
<dbReference type="EMBL" id="MHCO01000037">
    <property type="protein sequence ID" value="OGY23084.1"/>
    <property type="molecule type" value="Genomic_DNA"/>
</dbReference>
<dbReference type="Proteomes" id="UP000178493">
    <property type="component" value="Unassembled WGS sequence"/>
</dbReference>
<accession>A0A1G1W667</accession>
<evidence type="ECO:0000313" key="2">
    <source>
        <dbReference type="Proteomes" id="UP000178493"/>
    </source>
</evidence>
<organism evidence="1 2">
    <name type="scientific">Candidatus Woykebacteria bacterium GWB1_45_5</name>
    <dbReference type="NCBI Taxonomy" id="1802592"/>
    <lineage>
        <taxon>Bacteria</taxon>
        <taxon>Candidatus Woykeibacteriota</taxon>
    </lineage>
</organism>